<feature type="compositionally biased region" description="Low complexity" evidence="1">
    <location>
        <begin position="64"/>
        <end position="88"/>
    </location>
</feature>
<evidence type="ECO:0000313" key="2">
    <source>
        <dbReference type="EMBL" id="KAH7094576.1"/>
    </source>
</evidence>
<feature type="compositionally biased region" description="Low complexity" evidence="1">
    <location>
        <begin position="152"/>
        <end position="163"/>
    </location>
</feature>
<dbReference type="Proteomes" id="UP000813461">
    <property type="component" value="Unassembled WGS sequence"/>
</dbReference>
<dbReference type="OrthoDB" id="3875902at2759"/>
<name>A0A8K0RIV6_9PLEO</name>
<feature type="compositionally biased region" description="Basic and acidic residues" evidence="1">
    <location>
        <begin position="533"/>
        <end position="545"/>
    </location>
</feature>
<proteinExistence type="predicted"/>
<feature type="region of interest" description="Disordered" evidence="1">
    <location>
        <begin position="496"/>
        <end position="561"/>
    </location>
</feature>
<protein>
    <submittedName>
        <fullName evidence="2">Uncharacterized protein</fullName>
    </submittedName>
</protein>
<sequence length="561" mass="61862">MFQTPPSRIGNVMQTTSHLTAPQTTSVPETPEVGTLSSACEGSDNMRTDIQCSESSSGTTTPVSTRSSISYETSNSSTSGSTRPTRSTLKPSLKPAEGGIANRKSSPAAVRFADPEPPSRPRPNPVQQHMSDQSQRNGVPNPLLKYQHRPTSSLSSSAPSRSSIGPQAYSTLPPRGVPTPLPGHIQNTRTRVGQRYSAPSQPSRSQPRWSGVPLPANFTPPSVALEHRVSSFQSVASNSSVQSAPAAIQHLPKNTPLGKYNPLEHYIPCLHTECTVHYSHSFAYYLPQGPYSLRKSHGYCNYHATQELKTSNALCKQKWESLRQNAGRQTLGQIAADFDEYMQSFRKDRAVQDAKLVSRQKRIVIGASNSLPKTQTKQQVEKDQDADWNWIYTPRPCTRASCPPSSSTHTYSPFSTANFAFYHTPRESTFTPLKTLCPSCATTEVEAFERLVAEKWGSRCGWDEQEWAEWLSGMARERKAEGKFWERAQERVAREARAKKRESAGGQGVVKAGKEGKGKEKETEKIKPTGQKDGGDKEVSEEGQKKKGIFRRMFGGKKTAS</sequence>
<keyword evidence="3" id="KW-1185">Reference proteome</keyword>
<feature type="compositionally biased region" description="Polar residues" evidence="1">
    <location>
        <begin position="126"/>
        <end position="138"/>
    </location>
</feature>
<accession>A0A8K0RIV6</accession>
<feature type="compositionally biased region" description="Low complexity" evidence="1">
    <location>
        <begin position="194"/>
        <end position="210"/>
    </location>
</feature>
<feature type="compositionally biased region" description="Polar residues" evidence="1">
    <location>
        <begin position="48"/>
        <end position="63"/>
    </location>
</feature>
<dbReference type="EMBL" id="JAGMVJ010000001">
    <property type="protein sequence ID" value="KAH7094576.1"/>
    <property type="molecule type" value="Genomic_DNA"/>
</dbReference>
<organism evidence="2 3">
    <name type="scientific">Paraphoma chrysanthemicola</name>
    <dbReference type="NCBI Taxonomy" id="798071"/>
    <lineage>
        <taxon>Eukaryota</taxon>
        <taxon>Fungi</taxon>
        <taxon>Dikarya</taxon>
        <taxon>Ascomycota</taxon>
        <taxon>Pezizomycotina</taxon>
        <taxon>Dothideomycetes</taxon>
        <taxon>Pleosporomycetidae</taxon>
        <taxon>Pleosporales</taxon>
        <taxon>Pleosporineae</taxon>
        <taxon>Phaeosphaeriaceae</taxon>
        <taxon>Paraphoma</taxon>
    </lineage>
</organism>
<comment type="caution">
    <text evidence="2">The sequence shown here is derived from an EMBL/GenBank/DDBJ whole genome shotgun (WGS) entry which is preliminary data.</text>
</comment>
<feature type="compositionally biased region" description="Polar residues" evidence="1">
    <location>
        <begin position="1"/>
        <end position="28"/>
    </location>
</feature>
<dbReference type="AlphaFoldDB" id="A0A8K0RIV6"/>
<evidence type="ECO:0000256" key="1">
    <source>
        <dbReference type="SAM" id="MobiDB-lite"/>
    </source>
</evidence>
<evidence type="ECO:0000313" key="3">
    <source>
        <dbReference type="Proteomes" id="UP000813461"/>
    </source>
</evidence>
<feature type="region of interest" description="Disordered" evidence="1">
    <location>
        <begin position="1"/>
        <end position="212"/>
    </location>
</feature>
<gene>
    <name evidence="2" type="ORF">FB567DRAFT_6663</name>
</gene>
<feature type="compositionally biased region" description="Basic and acidic residues" evidence="1">
    <location>
        <begin position="512"/>
        <end position="527"/>
    </location>
</feature>
<reference evidence="2" key="1">
    <citation type="journal article" date="2021" name="Nat. Commun.">
        <title>Genetic determinants of endophytism in the Arabidopsis root mycobiome.</title>
        <authorList>
            <person name="Mesny F."/>
            <person name="Miyauchi S."/>
            <person name="Thiergart T."/>
            <person name="Pickel B."/>
            <person name="Atanasova L."/>
            <person name="Karlsson M."/>
            <person name="Huettel B."/>
            <person name="Barry K.W."/>
            <person name="Haridas S."/>
            <person name="Chen C."/>
            <person name="Bauer D."/>
            <person name="Andreopoulos W."/>
            <person name="Pangilinan J."/>
            <person name="LaButti K."/>
            <person name="Riley R."/>
            <person name="Lipzen A."/>
            <person name="Clum A."/>
            <person name="Drula E."/>
            <person name="Henrissat B."/>
            <person name="Kohler A."/>
            <person name="Grigoriev I.V."/>
            <person name="Martin F.M."/>
            <person name="Hacquard S."/>
        </authorList>
    </citation>
    <scope>NUCLEOTIDE SEQUENCE</scope>
    <source>
        <strain evidence="2">MPI-SDFR-AT-0120</strain>
    </source>
</reference>